<dbReference type="SUPFAM" id="SSF53474">
    <property type="entry name" value="alpha/beta-Hydrolases"/>
    <property type="match status" value="1"/>
</dbReference>
<dbReference type="Proteomes" id="UP000800036">
    <property type="component" value="Unassembled WGS sequence"/>
</dbReference>
<keyword evidence="2 4" id="KW-0378">Hydrolase</keyword>
<accession>A0A6A5UYA1</accession>
<evidence type="ECO:0000256" key="1">
    <source>
        <dbReference type="ARBA" id="ARBA00010088"/>
    </source>
</evidence>
<reference evidence="4" key="1">
    <citation type="journal article" date="2020" name="Stud. Mycol.">
        <title>101 Dothideomycetes genomes: a test case for predicting lifestyles and emergence of pathogens.</title>
        <authorList>
            <person name="Haridas S."/>
            <person name="Albert R."/>
            <person name="Binder M."/>
            <person name="Bloem J."/>
            <person name="Labutti K."/>
            <person name="Salamov A."/>
            <person name="Andreopoulos B."/>
            <person name="Baker S."/>
            <person name="Barry K."/>
            <person name="Bills G."/>
            <person name="Bluhm B."/>
            <person name="Cannon C."/>
            <person name="Castanera R."/>
            <person name="Culley D."/>
            <person name="Daum C."/>
            <person name="Ezra D."/>
            <person name="Gonzalez J."/>
            <person name="Henrissat B."/>
            <person name="Kuo A."/>
            <person name="Liang C."/>
            <person name="Lipzen A."/>
            <person name="Lutzoni F."/>
            <person name="Magnuson J."/>
            <person name="Mondo S."/>
            <person name="Nolan M."/>
            <person name="Ohm R."/>
            <person name="Pangilinan J."/>
            <person name="Park H.-J."/>
            <person name="Ramirez L."/>
            <person name="Alfaro M."/>
            <person name="Sun H."/>
            <person name="Tritt A."/>
            <person name="Yoshinaga Y."/>
            <person name="Zwiers L.-H."/>
            <person name="Turgeon B."/>
            <person name="Goodwin S."/>
            <person name="Spatafora J."/>
            <person name="Crous P."/>
            <person name="Grigoriev I."/>
        </authorList>
    </citation>
    <scope>NUCLEOTIDE SEQUENCE</scope>
    <source>
        <strain evidence="4">CBS 107.79</strain>
    </source>
</reference>
<keyword evidence="5" id="KW-1185">Reference proteome</keyword>
<protein>
    <submittedName>
        <fullName evidence="4">Alpha/beta-hydrolase</fullName>
    </submittedName>
</protein>
<organism evidence="4 5">
    <name type="scientific">Bimuria novae-zelandiae CBS 107.79</name>
    <dbReference type="NCBI Taxonomy" id="1447943"/>
    <lineage>
        <taxon>Eukaryota</taxon>
        <taxon>Fungi</taxon>
        <taxon>Dikarya</taxon>
        <taxon>Ascomycota</taxon>
        <taxon>Pezizomycotina</taxon>
        <taxon>Dothideomycetes</taxon>
        <taxon>Pleosporomycetidae</taxon>
        <taxon>Pleosporales</taxon>
        <taxon>Massarineae</taxon>
        <taxon>Didymosphaeriaceae</taxon>
        <taxon>Bimuria</taxon>
    </lineage>
</organism>
<dbReference type="InterPro" id="IPR010497">
    <property type="entry name" value="Epoxide_hydro_N"/>
</dbReference>
<evidence type="ECO:0000313" key="4">
    <source>
        <dbReference type="EMBL" id="KAF1969724.1"/>
    </source>
</evidence>
<dbReference type="OrthoDB" id="7130006at2759"/>
<sequence length="496" mass="55833">MHVSSKYLDLTRKKLELTRLPRELELPKRRWDLGTPKAVLEPLLDYWLESYDWRIEEAGLNTSLPQYRTTISLPSPHNTDSVQKLRIHFVHKRSTHENAIPLLFCHSWPSSFIEPQKVIDALTDPQSLPNFGDGAQQAFHVVVPSIPGFGFSDASTIETFGLEGTAEAFDKVMKRLGYERYVAHGSGWGFSICRTLALNYPQRCVAVHTANPTFAEPTFKQSPISFLKYQLAKVTRARVASLSFGYVPWEVQDASSQDASSHQDHQSTNIYRGPVGPTLSRLYSLRPQTVAFSLCDSPVGLLAGLLDVIHTPAPPSLEPITSRSRSPFLSPIELEQEESHQDRSSIETAFRSTPAGLVERVINSRESEVDSKYYSWSATEVLNWTMMQWLPGPEASLRWLRRAHLDSTPSSPFSTMHCPVPLGISSFRARNPSKNEKATPLMWGSATWNVAWVKRHQRLASLPAWEARDELVLDMRKYFQSHAPAMHAPSSNANAT</sequence>
<proteinExistence type="inferred from homology"/>
<dbReference type="EMBL" id="ML976706">
    <property type="protein sequence ID" value="KAF1969724.1"/>
    <property type="molecule type" value="Genomic_DNA"/>
</dbReference>
<dbReference type="Gene3D" id="3.40.50.1820">
    <property type="entry name" value="alpha/beta hydrolase"/>
    <property type="match status" value="1"/>
</dbReference>
<evidence type="ECO:0000259" key="3">
    <source>
        <dbReference type="Pfam" id="PF06441"/>
    </source>
</evidence>
<dbReference type="GO" id="GO:0097176">
    <property type="term" value="P:epoxide metabolic process"/>
    <property type="evidence" value="ECO:0007669"/>
    <property type="project" value="TreeGrafter"/>
</dbReference>
<evidence type="ECO:0000313" key="5">
    <source>
        <dbReference type="Proteomes" id="UP000800036"/>
    </source>
</evidence>
<dbReference type="PANTHER" id="PTHR21661:SF71">
    <property type="entry name" value="EPOXIDE HYDROLASE N-TERMINAL DOMAIN-CONTAINING PROTEIN"/>
    <property type="match status" value="1"/>
</dbReference>
<feature type="domain" description="Epoxide hydrolase N-terminal" evidence="3">
    <location>
        <begin position="1"/>
        <end position="114"/>
    </location>
</feature>
<dbReference type="InterPro" id="IPR016292">
    <property type="entry name" value="Epoxide_hydrolase"/>
</dbReference>
<dbReference type="GO" id="GO:0004301">
    <property type="term" value="F:epoxide hydrolase activity"/>
    <property type="evidence" value="ECO:0007669"/>
    <property type="project" value="TreeGrafter"/>
</dbReference>
<evidence type="ECO:0000256" key="2">
    <source>
        <dbReference type="ARBA" id="ARBA00022801"/>
    </source>
</evidence>
<dbReference type="Pfam" id="PF06441">
    <property type="entry name" value="EHN"/>
    <property type="match status" value="1"/>
</dbReference>
<dbReference type="InterPro" id="IPR029058">
    <property type="entry name" value="AB_hydrolase_fold"/>
</dbReference>
<name>A0A6A5UYA1_9PLEO</name>
<dbReference type="PIRSF" id="PIRSF001112">
    <property type="entry name" value="Epoxide_hydrolase"/>
    <property type="match status" value="1"/>
</dbReference>
<comment type="similarity">
    <text evidence="1">Belongs to the peptidase S33 family.</text>
</comment>
<dbReference type="AlphaFoldDB" id="A0A6A5UYA1"/>
<dbReference type="PANTHER" id="PTHR21661">
    <property type="entry name" value="EPOXIDE HYDROLASE 1-RELATED"/>
    <property type="match status" value="1"/>
</dbReference>
<gene>
    <name evidence="4" type="ORF">BU23DRAFT_233094</name>
</gene>